<dbReference type="EMBL" id="CP011518">
    <property type="protein sequence ID" value="AKK24584.1"/>
    <property type="molecule type" value="Genomic_DNA"/>
</dbReference>
<evidence type="ECO:0000313" key="3">
    <source>
        <dbReference type="Proteomes" id="UP000035050"/>
    </source>
</evidence>
<dbReference type="InterPro" id="IPR014914">
    <property type="entry name" value="RES_dom"/>
</dbReference>
<protein>
    <recommendedName>
        <fullName evidence="1">RES domain-containing protein</fullName>
    </recommendedName>
</protein>
<name>A0A0G3IBL7_9BURK</name>
<dbReference type="SMART" id="SM00953">
    <property type="entry name" value="RES"/>
    <property type="match status" value="1"/>
</dbReference>
<keyword evidence="2" id="KW-0614">Plasmid</keyword>
<evidence type="ECO:0000259" key="1">
    <source>
        <dbReference type="SMART" id="SM00953"/>
    </source>
</evidence>
<geneLocation type="plasmid" evidence="2 3">
    <name>pPO70-1</name>
</geneLocation>
<dbReference type="PATRIC" id="fig|573737.6.peg.5312"/>
<accession>A0A0G3IBL7</accession>
<dbReference type="RefSeq" id="WP_052653746.1">
    <property type="nucleotide sequence ID" value="NZ_CP011518.2"/>
</dbReference>
<dbReference type="Proteomes" id="UP000035050">
    <property type="component" value="Plasmid pPO70-1"/>
</dbReference>
<dbReference type="OrthoDB" id="9789501at2"/>
<keyword evidence="3" id="KW-1185">Reference proteome</keyword>
<feature type="domain" description="RES" evidence="1">
    <location>
        <begin position="18"/>
        <end position="143"/>
    </location>
</feature>
<dbReference type="Pfam" id="PF08808">
    <property type="entry name" value="RES"/>
    <property type="match status" value="1"/>
</dbReference>
<dbReference type="AlphaFoldDB" id="A0A0G3IBL7"/>
<proteinExistence type="predicted"/>
<dbReference type="KEGG" id="pox:MB84_27395"/>
<organism evidence="2 3">
    <name type="scientific">Pandoraea oxalativorans</name>
    <dbReference type="NCBI Taxonomy" id="573737"/>
    <lineage>
        <taxon>Bacteria</taxon>
        <taxon>Pseudomonadati</taxon>
        <taxon>Pseudomonadota</taxon>
        <taxon>Betaproteobacteria</taxon>
        <taxon>Burkholderiales</taxon>
        <taxon>Burkholderiaceae</taxon>
        <taxon>Pandoraea</taxon>
    </lineage>
</organism>
<evidence type="ECO:0000313" key="2">
    <source>
        <dbReference type="EMBL" id="AKK24584.1"/>
    </source>
</evidence>
<reference evidence="2" key="1">
    <citation type="submission" date="2016-06" db="EMBL/GenBank/DDBJ databases">
        <title>Pandoraea oxalativorans DSM 23570 Genome Sequencing.</title>
        <authorList>
            <person name="Ee R."/>
            <person name="Lim Y.-L."/>
            <person name="Yong D."/>
            <person name="Yin W.-F."/>
            <person name="Chan K.-G."/>
        </authorList>
    </citation>
    <scope>NUCLEOTIDE SEQUENCE</scope>
    <source>
        <strain evidence="2">DSM 23570</strain>
        <plasmid evidence="2">pPO70-1</plasmid>
    </source>
</reference>
<sequence>MKLFRLAKDKPGRYRADDLSGTGAAVAGGRWNPVGMPALYTSLNASTAVLEVRVHASGFVPAANLFLVEVDVADALIDKGYEPVLPPDWNQLTIPASTIEIGRQWLTQANSVAMKVRSVVCPADWNVILNPLHPDFRKVKVSRQEPFTLDSRLFR</sequence>
<gene>
    <name evidence="2" type="ORF">MB84_27395</name>
</gene>